<dbReference type="CDD" id="cd11029">
    <property type="entry name" value="CYP107-like"/>
    <property type="match status" value="1"/>
</dbReference>
<dbReference type="Proteomes" id="UP000312512">
    <property type="component" value="Unassembled WGS sequence"/>
</dbReference>
<dbReference type="InterPro" id="IPR036396">
    <property type="entry name" value="Cyt_P450_sf"/>
</dbReference>
<dbReference type="PRINTS" id="PR00359">
    <property type="entry name" value="BP450"/>
</dbReference>
<dbReference type="PANTHER" id="PTHR46696">
    <property type="entry name" value="P450, PUTATIVE (EUROFUNG)-RELATED"/>
    <property type="match status" value="1"/>
</dbReference>
<evidence type="ECO:0000256" key="1">
    <source>
        <dbReference type="ARBA" id="ARBA00010617"/>
    </source>
</evidence>
<dbReference type="PANTHER" id="PTHR46696:SF1">
    <property type="entry name" value="CYTOCHROME P450 YJIB-RELATED"/>
    <property type="match status" value="1"/>
</dbReference>
<keyword evidence="4" id="KW-1185">Reference proteome</keyword>
<reference evidence="3 4" key="1">
    <citation type="submission" date="2019-10" db="EMBL/GenBank/DDBJ databases">
        <title>Nonomuraea sp. nov., isolated from Phyllanthus amarus.</title>
        <authorList>
            <person name="Klykleung N."/>
            <person name="Tanasupawat S."/>
        </authorList>
    </citation>
    <scope>NUCLEOTIDE SEQUENCE [LARGE SCALE GENOMIC DNA]</scope>
    <source>
        <strain evidence="3 4">PA1-10</strain>
    </source>
</reference>
<dbReference type="GO" id="GO:0005506">
    <property type="term" value="F:iron ion binding"/>
    <property type="evidence" value="ECO:0007669"/>
    <property type="project" value="InterPro"/>
</dbReference>
<evidence type="ECO:0000256" key="2">
    <source>
        <dbReference type="RuleBase" id="RU000461"/>
    </source>
</evidence>
<dbReference type="Gene3D" id="1.10.630.10">
    <property type="entry name" value="Cytochrome P450"/>
    <property type="match status" value="1"/>
</dbReference>
<dbReference type="InterPro" id="IPR001128">
    <property type="entry name" value="Cyt_P450"/>
</dbReference>
<proteinExistence type="inferred from homology"/>
<dbReference type="EMBL" id="VDLX02000011">
    <property type="protein sequence ID" value="KAB8191905.1"/>
    <property type="molecule type" value="Genomic_DNA"/>
</dbReference>
<dbReference type="InterPro" id="IPR002397">
    <property type="entry name" value="Cyt_P450_B"/>
</dbReference>
<dbReference type="InterPro" id="IPR017972">
    <property type="entry name" value="Cyt_P450_CS"/>
</dbReference>
<evidence type="ECO:0000313" key="4">
    <source>
        <dbReference type="Proteomes" id="UP000312512"/>
    </source>
</evidence>
<keyword evidence="2" id="KW-0560">Oxidoreductase</keyword>
<protein>
    <submittedName>
        <fullName evidence="3">Cytochrome P450</fullName>
    </submittedName>
</protein>
<organism evidence="3 4">
    <name type="scientific">Nonomuraea phyllanthi</name>
    <dbReference type="NCBI Taxonomy" id="2219224"/>
    <lineage>
        <taxon>Bacteria</taxon>
        <taxon>Bacillati</taxon>
        <taxon>Actinomycetota</taxon>
        <taxon>Actinomycetes</taxon>
        <taxon>Streptosporangiales</taxon>
        <taxon>Streptosporangiaceae</taxon>
        <taxon>Nonomuraea</taxon>
    </lineage>
</organism>
<comment type="caution">
    <text evidence="3">The sequence shown here is derived from an EMBL/GenBank/DDBJ whole genome shotgun (WGS) entry which is preliminary data.</text>
</comment>
<comment type="similarity">
    <text evidence="1 2">Belongs to the cytochrome P450 family.</text>
</comment>
<name>A0A5C4W6T7_9ACTN</name>
<dbReference type="GO" id="GO:0016705">
    <property type="term" value="F:oxidoreductase activity, acting on paired donors, with incorporation or reduction of molecular oxygen"/>
    <property type="evidence" value="ECO:0007669"/>
    <property type="project" value="InterPro"/>
</dbReference>
<keyword evidence="2" id="KW-0408">Iron</keyword>
<dbReference type="Pfam" id="PF00067">
    <property type="entry name" value="p450"/>
    <property type="match status" value="1"/>
</dbReference>
<dbReference type="SUPFAM" id="SSF48264">
    <property type="entry name" value="Cytochrome P450"/>
    <property type="match status" value="1"/>
</dbReference>
<dbReference type="GO" id="GO:0004497">
    <property type="term" value="F:monooxygenase activity"/>
    <property type="evidence" value="ECO:0007669"/>
    <property type="project" value="UniProtKB-KW"/>
</dbReference>
<sequence length="424" mass="44889">MTGNSLRGLLTATDRDAFLAELAAGGPISRGTHLDGSPIWLVTGHAESLTVLTDPRFSSDPAKQTGFDLAAAAGLPEDVAPYLLRTLGAYDPPDHTRLRRLVSRAFTHRRIEQLRPRIQQIADGLLDGLPDEFDLIERYAYPLPIQVICELLGVPLHDRDTWRAWAGDLSAPDPARIATGARALVAYMADLIARMQAGDQAGQAENLLSALIATRDEDGGRLSEQELIALSISILIAGHETTVSLIGRSVHLILSRRLSLAGLTDAGGETGAETGAEAGGDVSGDVSGDVGAAVEEFLRYGGPAEIAVLRYALQPVQLGGVTIGAGEAVQVVYAAANRDPARFDRPDALDPRRADNPHLGFGHGIHYCLGAALARAETQIALTTLLRRYPALELAVLADGLAWKPGLQRALAALPVRTGPAHPS</sequence>
<keyword evidence="2" id="KW-0349">Heme</keyword>
<dbReference type="AlphaFoldDB" id="A0A5C4W6T7"/>
<dbReference type="OrthoDB" id="4133219at2"/>
<keyword evidence="2" id="KW-0479">Metal-binding</keyword>
<dbReference type="RefSeq" id="WP_139633700.1">
    <property type="nucleotide sequence ID" value="NZ_VDLX02000011.1"/>
</dbReference>
<accession>A0A5C4W6T7</accession>
<evidence type="ECO:0000313" key="3">
    <source>
        <dbReference type="EMBL" id="KAB8191905.1"/>
    </source>
</evidence>
<dbReference type="PROSITE" id="PS00086">
    <property type="entry name" value="CYTOCHROME_P450"/>
    <property type="match status" value="1"/>
</dbReference>
<dbReference type="GO" id="GO:0020037">
    <property type="term" value="F:heme binding"/>
    <property type="evidence" value="ECO:0007669"/>
    <property type="project" value="InterPro"/>
</dbReference>
<keyword evidence="2" id="KW-0503">Monooxygenase</keyword>
<gene>
    <name evidence="3" type="ORF">FH608_028560</name>
</gene>